<protein>
    <submittedName>
        <fullName evidence="1">Uncharacterized protein LOC105129939 isoform X1</fullName>
    </submittedName>
</protein>
<evidence type="ECO:0000313" key="1">
    <source>
        <dbReference type="EMBL" id="MBX00032.1"/>
    </source>
</evidence>
<reference evidence="1" key="1">
    <citation type="submission" date="2018-02" db="EMBL/GenBank/DDBJ databases">
        <title>Rhizophora mucronata_Transcriptome.</title>
        <authorList>
            <person name="Meera S.P."/>
            <person name="Sreeshan A."/>
            <person name="Augustine A."/>
        </authorList>
    </citation>
    <scope>NUCLEOTIDE SEQUENCE</scope>
    <source>
        <tissue evidence="1">Leaf</tissue>
    </source>
</reference>
<dbReference type="AlphaFoldDB" id="A0A2P2K2T4"/>
<dbReference type="EMBL" id="GGEC01019549">
    <property type="protein sequence ID" value="MBX00033.1"/>
    <property type="molecule type" value="Transcribed_RNA"/>
</dbReference>
<dbReference type="EMBL" id="GGEC01019548">
    <property type="protein sequence ID" value="MBX00032.1"/>
    <property type="molecule type" value="Transcribed_RNA"/>
</dbReference>
<name>A0A2P2K2T4_RHIMU</name>
<dbReference type="EMBL" id="GGEC01019547">
    <property type="protein sequence ID" value="MBX00031.1"/>
    <property type="molecule type" value="Transcribed_RNA"/>
</dbReference>
<sequence>MEFCLCEVYLPISPCCFSKNWYTVDSLSHAHSQKGMANAFWTRQIHPIFYPQTCAVQFWCFYLGAGDIYPQNSLCSFWSLKCRQPPGTGPA</sequence>
<organism evidence="1">
    <name type="scientific">Rhizophora mucronata</name>
    <name type="common">Asiatic mangrove</name>
    <dbReference type="NCBI Taxonomy" id="61149"/>
    <lineage>
        <taxon>Eukaryota</taxon>
        <taxon>Viridiplantae</taxon>
        <taxon>Streptophyta</taxon>
        <taxon>Embryophyta</taxon>
        <taxon>Tracheophyta</taxon>
        <taxon>Spermatophyta</taxon>
        <taxon>Magnoliopsida</taxon>
        <taxon>eudicotyledons</taxon>
        <taxon>Gunneridae</taxon>
        <taxon>Pentapetalae</taxon>
        <taxon>rosids</taxon>
        <taxon>fabids</taxon>
        <taxon>Malpighiales</taxon>
        <taxon>Rhizophoraceae</taxon>
        <taxon>Rhizophora</taxon>
    </lineage>
</organism>
<proteinExistence type="predicted"/>
<accession>A0A2P2K2T4</accession>
<dbReference type="EMBL" id="GGEC01019551">
    <property type="protein sequence ID" value="MBX00035.1"/>
    <property type="molecule type" value="Transcribed_RNA"/>
</dbReference>